<protein>
    <submittedName>
        <fullName evidence="1">Uncharacterized protein</fullName>
    </submittedName>
</protein>
<evidence type="ECO:0000313" key="1">
    <source>
        <dbReference type="EMBL" id="KAI8648189.1"/>
    </source>
</evidence>
<dbReference type="Proteomes" id="UP001065298">
    <property type="component" value="Chromosome 15"/>
</dbReference>
<comment type="caution">
    <text evidence="1">The sequence shown here is derived from an EMBL/GenBank/DDBJ whole genome shotgun (WGS) entry which is preliminary data.</text>
</comment>
<name>A0ACC0QAJ9_9HYPO</name>
<reference evidence="1" key="1">
    <citation type="submission" date="2022-06" db="EMBL/GenBank/DDBJ databases">
        <title>Fusarium solani species complex genomes reveal bases of compartmentalisation and animal pathogenesis.</title>
        <authorList>
            <person name="Tsai I.J."/>
        </authorList>
    </citation>
    <scope>NUCLEOTIDE SEQUENCE</scope>
    <source>
        <strain evidence="1">Fu6.1</strain>
    </source>
</reference>
<proteinExistence type="predicted"/>
<organism evidence="1 2">
    <name type="scientific">Fusarium keratoplasticum</name>
    <dbReference type="NCBI Taxonomy" id="1328300"/>
    <lineage>
        <taxon>Eukaryota</taxon>
        <taxon>Fungi</taxon>
        <taxon>Dikarya</taxon>
        <taxon>Ascomycota</taxon>
        <taxon>Pezizomycotina</taxon>
        <taxon>Sordariomycetes</taxon>
        <taxon>Hypocreomycetidae</taxon>
        <taxon>Hypocreales</taxon>
        <taxon>Nectriaceae</taxon>
        <taxon>Fusarium</taxon>
        <taxon>Fusarium solani species complex</taxon>
    </lineage>
</organism>
<sequence length="766" mass="82879">MLLSTVTLALLALAGGTLGQTNPTCPLLGPVFPPVQKGLAKSAAVKSAVARLTDELNEVVKKGTDTTLYVQAFSGTDKIFGYGYAPPSTSGSLTSGTLDENTVFRIGSVSKLITVYALLAEVGMERLNDPVTRWVPELARAMNHRDGPVKSPRWSEMTIGQLASHMSGIERNFGLFDVGLLVKASGANPEELGLPALKVQDLPSCDLSVGHKACTRKEFFQGITDRNALALTSTSNTPIYSNAAFQILGYALEAMTNKTFEQSLHSSLLEPLGLDRTSLEAPKNRSNAIIPGNETTSWWDMTLAGASPYGGMFSTAADLTTLGQTILRSSILPANETRAWLKPLSHTSELQMSIGMPWEIRRVLLPTSLKSNKTRVVDLYTKNGMLGLYSAFFVLSPDHDFGFVILLASESSGLDMWPVLPSLMTDTLLPAVEEATREEAKRRFAGSYQSASGKLEVGVDRDLPGLSVRSWTRGKVDVLKTFEMAFGMGFGGLRLYPSGLEGNGKIRFRGVYENEREVSMPGSVDPWADLCMSWGGVDALKYGGIGIDDFEFELDGGGKATGIRPRILFRTLLSVLDETLQNVDTAGSPSDLFMVSPLGQAPFHNGGSFRYLFQRCIRTLSGSKLIGVGGPGARQVNRIAENNDGQTLQHIFSGGNIYIVCSQGTPTQTFLLKSLGIRAENVLTGSDWPFTGKDDVAPTLNEMYGPEKSGMYTPQEVEMIRIGSALRLTLRLKAEYVKKGGSRSSRERQDKEGAVFSLPTQKSLGI</sequence>
<dbReference type="EMBL" id="CM046517">
    <property type="protein sequence ID" value="KAI8648189.1"/>
    <property type="molecule type" value="Genomic_DNA"/>
</dbReference>
<keyword evidence="2" id="KW-1185">Reference proteome</keyword>
<evidence type="ECO:0000313" key="2">
    <source>
        <dbReference type="Proteomes" id="UP001065298"/>
    </source>
</evidence>
<accession>A0ACC0QAJ9</accession>
<gene>
    <name evidence="1" type="ORF">NCS57_01486800</name>
</gene>